<comment type="caution">
    <text evidence="1">The sequence shown here is derived from an EMBL/GenBank/DDBJ whole genome shotgun (WGS) entry which is preliminary data.</text>
</comment>
<dbReference type="EMBL" id="CYRY02039871">
    <property type="protein sequence ID" value="VCX30970.1"/>
    <property type="molecule type" value="Genomic_DNA"/>
</dbReference>
<name>A0A9X9Q5S3_GULGU</name>
<evidence type="ECO:0000313" key="1">
    <source>
        <dbReference type="EMBL" id="VCX30970.1"/>
    </source>
</evidence>
<organism evidence="1 2">
    <name type="scientific">Gulo gulo</name>
    <name type="common">Wolverine</name>
    <name type="synonym">Gluton</name>
    <dbReference type="NCBI Taxonomy" id="48420"/>
    <lineage>
        <taxon>Eukaryota</taxon>
        <taxon>Metazoa</taxon>
        <taxon>Chordata</taxon>
        <taxon>Craniata</taxon>
        <taxon>Vertebrata</taxon>
        <taxon>Euteleostomi</taxon>
        <taxon>Mammalia</taxon>
        <taxon>Eutheria</taxon>
        <taxon>Laurasiatheria</taxon>
        <taxon>Carnivora</taxon>
        <taxon>Caniformia</taxon>
        <taxon>Musteloidea</taxon>
        <taxon>Mustelidae</taxon>
        <taxon>Guloninae</taxon>
        <taxon>Gulo</taxon>
    </lineage>
</organism>
<accession>A0A9X9Q5S3</accession>
<dbReference type="Proteomes" id="UP000269945">
    <property type="component" value="Unassembled WGS sequence"/>
</dbReference>
<proteinExistence type="predicted"/>
<sequence length="119" mass="12626">QDLLKALSGEVSGLRIRGARKVALGGGGHSPATPKRGVGKVSLGGSRRGSFFCFLHRYWVTYGDVTWAYILLAGESRVEEGGGGGWKMADQAVISIVPPALPEPTHPTVFTSRQNSIYG</sequence>
<keyword evidence="2" id="KW-1185">Reference proteome</keyword>
<dbReference type="AlphaFoldDB" id="A0A9X9Q5S3"/>
<feature type="non-terminal residue" evidence="1">
    <location>
        <position position="119"/>
    </location>
</feature>
<evidence type="ECO:0000313" key="2">
    <source>
        <dbReference type="Proteomes" id="UP000269945"/>
    </source>
</evidence>
<reference evidence="1 2" key="1">
    <citation type="submission" date="2018-10" db="EMBL/GenBank/DDBJ databases">
        <authorList>
            <person name="Ekblom R."/>
            <person name="Jareborg N."/>
        </authorList>
    </citation>
    <scope>NUCLEOTIDE SEQUENCE [LARGE SCALE GENOMIC DNA]</scope>
    <source>
        <tissue evidence="1">Muscle</tissue>
    </source>
</reference>
<gene>
    <name evidence="1" type="ORF">BN2614_LOCUS3</name>
</gene>
<protein>
    <submittedName>
        <fullName evidence="1">Uncharacterized protein</fullName>
    </submittedName>
</protein>